<feature type="domain" description="DUF4376" evidence="1">
    <location>
        <begin position="136"/>
        <end position="221"/>
    </location>
</feature>
<evidence type="ECO:0000313" key="3">
    <source>
        <dbReference type="Proteomes" id="UP000197424"/>
    </source>
</evidence>
<accession>A0A248LKK6</accession>
<dbReference type="AlphaFoldDB" id="A0A248LKK6"/>
<dbReference type="RefSeq" id="WP_373318696.1">
    <property type="nucleotide sequence ID" value="NZ_CP022115.1"/>
</dbReference>
<dbReference type="InterPro" id="IPR025484">
    <property type="entry name" value="DUF4376"/>
</dbReference>
<evidence type="ECO:0000259" key="1">
    <source>
        <dbReference type="Pfam" id="PF14301"/>
    </source>
</evidence>
<organism evidence="2 3">
    <name type="scientific">Laribacter hongkongensis</name>
    <dbReference type="NCBI Taxonomy" id="168471"/>
    <lineage>
        <taxon>Bacteria</taxon>
        <taxon>Pseudomonadati</taxon>
        <taxon>Pseudomonadota</taxon>
        <taxon>Betaproteobacteria</taxon>
        <taxon>Neisseriales</taxon>
        <taxon>Aquaspirillaceae</taxon>
        <taxon>Laribacter</taxon>
    </lineage>
</organism>
<reference evidence="3" key="1">
    <citation type="submission" date="2017-06" db="EMBL/GenBank/DDBJ databases">
        <title>Whole genome sequence of Laribacter hongkongensis LHGZ1.</title>
        <authorList>
            <person name="Chen D."/>
            <person name="Wu H."/>
            <person name="Chen J."/>
        </authorList>
    </citation>
    <scope>NUCLEOTIDE SEQUENCE [LARGE SCALE GENOMIC DNA]</scope>
    <source>
        <strain evidence="3">LHGZ1</strain>
    </source>
</reference>
<evidence type="ECO:0000313" key="2">
    <source>
        <dbReference type="EMBL" id="ASJ24906.1"/>
    </source>
</evidence>
<name>A0A248LKK6_9NEIS</name>
<gene>
    <name evidence="2" type="ORF">LHGZ1_2075</name>
</gene>
<protein>
    <submittedName>
        <fullName evidence="2">DUF4376 domain containing protein</fullName>
    </submittedName>
</protein>
<dbReference type="Proteomes" id="UP000197424">
    <property type="component" value="Chromosome"/>
</dbReference>
<dbReference type="EMBL" id="CP022115">
    <property type="protein sequence ID" value="ASJ24906.1"/>
    <property type="molecule type" value="Genomic_DNA"/>
</dbReference>
<proteinExistence type="predicted"/>
<dbReference type="Pfam" id="PF14301">
    <property type="entry name" value="DUF4376"/>
    <property type="match status" value="1"/>
</dbReference>
<sequence>MPYPEHRTGIKLLRPQPGNLGCKLCGVYGAWICHGPEQPADPHSSNVERAVFGGSRDYAGSIETRIARAGADRVWGCRYHYYKDQSGRVYFLESADYASLLPAGCIPITDAEASELLAPDPEPLDTLRDRAPLLLPAWEKSERAAGIEHAGHLWLITPLALQDIRDVLLAGAVPGEQWVAADRQIVPMTLPELQSLWQAITARGAQIYQRRLEMEQQIADMSREQLEAFVPGWPEPVQA</sequence>